<keyword evidence="3" id="KW-1185">Reference proteome</keyword>
<accession>A0ABN6DQM3</accession>
<dbReference type="InterPro" id="IPR009560">
    <property type="entry name" value="DUF1176"/>
</dbReference>
<feature type="signal peptide" evidence="1">
    <location>
        <begin position="1"/>
        <end position="21"/>
    </location>
</feature>
<keyword evidence="1" id="KW-0732">Signal</keyword>
<reference evidence="2 3" key="1">
    <citation type="submission" date="2021-01" db="EMBL/GenBank/DDBJ databases">
        <title>Complete genome sequence of Erwinia rhapontici MAFF 311153.</title>
        <authorList>
            <person name="Morohoshi T."/>
            <person name="Someya N."/>
        </authorList>
    </citation>
    <scope>NUCLEOTIDE SEQUENCE [LARGE SCALE GENOMIC DNA]</scope>
    <source>
        <strain evidence="2 3">MAFF 311153</strain>
    </source>
</reference>
<name>A0ABN6DQM3_ERWRD</name>
<evidence type="ECO:0000313" key="2">
    <source>
        <dbReference type="EMBL" id="BCQ36996.1"/>
    </source>
</evidence>
<evidence type="ECO:0008006" key="4">
    <source>
        <dbReference type="Google" id="ProtNLM"/>
    </source>
</evidence>
<dbReference type="GeneID" id="99868623"/>
<feature type="chain" id="PRO_5046026285" description="DUF1176 domain-containing protein" evidence="1">
    <location>
        <begin position="22"/>
        <end position="356"/>
    </location>
</feature>
<organism evidence="2 3">
    <name type="scientific">Erwinia rhapontici</name>
    <name type="common">Pectobacterium rhapontici</name>
    <dbReference type="NCBI Taxonomy" id="55212"/>
    <lineage>
        <taxon>Bacteria</taxon>
        <taxon>Pseudomonadati</taxon>
        <taxon>Pseudomonadota</taxon>
        <taxon>Gammaproteobacteria</taxon>
        <taxon>Enterobacterales</taxon>
        <taxon>Erwiniaceae</taxon>
        <taxon>Erwinia</taxon>
    </lineage>
</organism>
<dbReference type="Proteomes" id="UP000677515">
    <property type="component" value="Chromosome"/>
</dbReference>
<proteinExistence type="predicted"/>
<evidence type="ECO:0000313" key="3">
    <source>
        <dbReference type="Proteomes" id="UP000677515"/>
    </source>
</evidence>
<gene>
    <name evidence="2" type="ORF">ERHA53_43390</name>
</gene>
<sequence>MQNNKVVMALALLGLSAGAQAEEWANAPVQKTFKNWQVTCNNLNDCEVRNTDEVLRIIIKRKAGAESQPSLNFQQWGDQKPTGIWLDGKPWHSNIEISPSKISDDYSAGGSEKLADVQQWVQATKNALTIALTPGTPDSEAASLGGLNAALLLVDERQGRLGNQTALLKVGNNEPSMVPARPVPAVLNFPVPRVIPLTNAAALIDGAIEANSKLLAKESCEPDKEARERSEAQPLNDKQALVLVNCGLGAYQSSSMLFISERNNPQDSKQLTLPLPGNDEDGKPRVMSWFTEASYDPQTGELYYSGRGRGIADCGDNGGWKYDGKTFHLTHYNNQQSCNGGEPGDWPSVWATAGTE</sequence>
<dbReference type="EMBL" id="AP024329">
    <property type="protein sequence ID" value="BCQ36996.1"/>
    <property type="molecule type" value="Genomic_DNA"/>
</dbReference>
<dbReference type="RefSeq" id="WP_133846998.1">
    <property type="nucleotide sequence ID" value="NZ_AP024329.1"/>
</dbReference>
<dbReference type="Pfam" id="PF06674">
    <property type="entry name" value="DUF1176"/>
    <property type="match status" value="1"/>
</dbReference>
<evidence type="ECO:0000256" key="1">
    <source>
        <dbReference type="SAM" id="SignalP"/>
    </source>
</evidence>
<protein>
    <recommendedName>
        <fullName evidence="4">DUF1176 domain-containing protein</fullName>
    </recommendedName>
</protein>